<organism evidence="2 3">
    <name type="scientific">Mortierella isabellina</name>
    <name type="common">Filamentous fungus</name>
    <name type="synonym">Umbelopsis isabellina</name>
    <dbReference type="NCBI Taxonomy" id="91625"/>
    <lineage>
        <taxon>Eukaryota</taxon>
        <taxon>Fungi</taxon>
        <taxon>Fungi incertae sedis</taxon>
        <taxon>Mucoromycota</taxon>
        <taxon>Mucoromycotina</taxon>
        <taxon>Umbelopsidomycetes</taxon>
        <taxon>Umbelopsidales</taxon>
        <taxon>Umbelopsidaceae</taxon>
        <taxon>Umbelopsis</taxon>
    </lineage>
</organism>
<name>A0A8H7PT40_MORIS</name>
<reference evidence="2" key="1">
    <citation type="submission" date="2020-12" db="EMBL/GenBank/DDBJ databases">
        <title>Metabolic potential, ecology and presence of endohyphal bacteria is reflected in genomic diversity of Mucoromycotina.</title>
        <authorList>
            <person name="Muszewska A."/>
            <person name="Okrasinska A."/>
            <person name="Steczkiewicz K."/>
            <person name="Drgas O."/>
            <person name="Orlowska M."/>
            <person name="Perlinska-Lenart U."/>
            <person name="Aleksandrzak-Piekarczyk T."/>
            <person name="Szatraj K."/>
            <person name="Zielenkiewicz U."/>
            <person name="Pilsyk S."/>
            <person name="Malc E."/>
            <person name="Mieczkowski P."/>
            <person name="Kruszewska J.S."/>
            <person name="Biernat P."/>
            <person name="Pawlowska J."/>
        </authorList>
    </citation>
    <scope>NUCLEOTIDE SEQUENCE</scope>
    <source>
        <strain evidence="2">WA0000067209</strain>
    </source>
</reference>
<gene>
    <name evidence="2" type="ORF">INT43_001893</name>
</gene>
<dbReference type="Proteomes" id="UP000654370">
    <property type="component" value="Unassembled WGS sequence"/>
</dbReference>
<sequence>MVSNASRQTKSKRQPLSSVHRNATPKTMQLKKPASRKLTQTLLKVAKESSLDIKTEVPKENRPVSPSFPSSFMNSHIPKKRVMPQSSQTLHDVADIHTTMVTRHLNRRQGSSRSNVKEKQEQTINLSTTITKVPFSKGISESALQNQKSDLRRQEQKDPKKNSSIPLKKRSLQNTKPIDDVQLTRTNTCSDFVDGAITLTTEQVDISPESASQEISTEDTETQVVKQFEKKCLDSSPTMKTGFKSADRRILKAEHTGQLHTKDTLCDKSPQALNDMTPHTPKLKVLKYTSPALQLGSEDKGKYMFTAVVDSESYTVRSTIDHSRTDSSPLSEIPTSSTDLLSPDVGYEIHNIYPNPLGYTLPEKLGLLNDTPGATIPLSLDASDFDVVPAFPNPTGKRLLEKLALAAQENQSSNMAKNYSTRHDETVDSASTDDIPSSPIY</sequence>
<feature type="compositionally biased region" description="Basic and acidic residues" evidence="1">
    <location>
        <begin position="149"/>
        <end position="161"/>
    </location>
</feature>
<evidence type="ECO:0000313" key="2">
    <source>
        <dbReference type="EMBL" id="KAG2179044.1"/>
    </source>
</evidence>
<evidence type="ECO:0000313" key="3">
    <source>
        <dbReference type="Proteomes" id="UP000654370"/>
    </source>
</evidence>
<keyword evidence="3" id="KW-1185">Reference proteome</keyword>
<evidence type="ECO:0000256" key="1">
    <source>
        <dbReference type="SAM" id="MobiDB-lite"/>
    </source>
</evidence>
<dbReference type="OrthoDB" id="10378504at2759"/>
<comment type="caution">
    <text evidence="2">The sequence shown here is derived from an EMBL/GenBank/DDBJ whole genome shotgun (WGS) entry which is preliminary data.</text>
</comment>
<proteinExistence type="predicted"/>
<feature type="region of interest" description="Disordered" evidence="1">
    <location>
        <begin position="1"/>
        <end position="38"/>
    </location>
</feature>
<protein>
    <submittedName>
        <fullName evidence="2">Uncharacterized protein</fullName>
    </submittedName>
</protein>
<feature type="compositionally biased region" description="Polar residues" evidence="1">
    <location>
        <begin position="1"/>
        <end position="27"/>
    </location>
</feature>
<feature type="region of interest" description="Disordered" evidence="1">
    <location>
        <begin position="142"/>
        <end position="179"/>
    </location>
</feature>
<accession>A0A8H7PT40</accession>
<feature type="region of interest" description="Disordered" evidence="1">
    <location>
        <begin position="54"/>
        <end position="76"/>
    </location>
</feature>
<feature type="region of interest" description="Disordered" evidence="1">
    <location>
        <begin position="411"/>
        <end position="441"/>
    </location>
</feature>
<dbReference type="EMBL" id="JAEPQZ010000007">
    <property type="protein sequence ID" value="KAG2179044.1"/>
    <property type="molecule type" value="Genomic_DNA"/>
</dbReference>
<dbReference type="AlphaFoldDB" id="A0A8H7PT40"/>
<feature type="compositionally biased region" description="Polar residues" evidence="1">
    <location>
        <begin position="428"/>
        <end position="441"/>
    </location>
</feature>